<dbReference type="Pfam" id="PF01990">
    <property type="entry name" value="ATP-synt_F"/>
    <property type="match status" value="1"/>
</dbReference>
<name>A0A7M2RIZ5_9FIRM</name>
<dbReference type="Proteomes" id="UP000593601">
    <property type="component" value="Chromosome"/>
</dbReference>
<evidence type="ECO:0000313" key="4">
    <source>
        <dbReference type="EMBL" id="QOV20275.1"/>
    </source>
</evidence>
<keyword evidence="2" id="KW-0813">Transport</keyword>
<dbReference type="GO" id="GO:0046961">
    <property type="term" value="F:proton-transporting ATPase activity, rotational mechanism"/>
    <property type="evidence" value="ECO:0007669"/>
    <property type="project" value="InterPro"/>
</dbReference>
<evidence type="ECO:0000256" key="1">
    <source>
        <dbReference type="ARBA" id="ARBA00010148"/>
    </source>
</evidence>
<dbReference type="InterPro" id="IPR036906">
    <property type="entry name" value="ATPase_V1_fsu_sf"/>
</dbReference>
<organism evidence="4 5">
    <name type="scientific">Blautia liquoris</name>
    <dbReference type="NCBI Taxonomy" id="2779518"/>
    <lineage>
        <taxon>Bacteria</taxon>
        <taxon>Bacillati</taxon>
        <taxon>Bacillota</taxon>
        <taxon>Clostridia</taxon>
        <taxon>Lachnospirales</taxon>
        <taxon>Lachnospiraceae</taxon>
        <taxon>Blautia</taxon>
    </lineage>
</organism>
<evidence type="ECO:0000256" key="3">
    <source>
        <dbReference type="ARBA" id="ARBA00023065"/>
    </source>
</evidence>
<dbReference type="RefSeq" id="WP_193736595.1">
    <property type="nucleotide sequence ID" value="NZ_CP063304.1"/>
</dbReference>
<dbReference type="EMBL" id="CP063304">
    <property type="protein sequence ID" value="QOV20275.1"/>
    <property type="molecule type" value="Genomic_DNA"/>
</dbReference>
<dbReference type="SUPFAM" id="SSF159468">
    <property type="entry name" value="AtpF-like"/>
    <property type="match status" value="1"/>
</dbReference>
<reference evidence="4 5" key="1">
    <citation type="submission" date="2020-10" db="EMBL/GenBank/DDBJ databases">
        <title>Blautia liquoris sp.nov., isolated from the mud in a fermentation cellar used for the production of Chinese strong-flavoured liquor.</title>
        <authorList>
            <person name="Lu L."/>
        </authorList>
    </citation>
    <scope>NUCLEOTIDE SEQUENCE [LARGE SCALE GENOMIC DNA]</scope>
    <source>
        <strain evidence="4 5">LZLJ-3</strain>
    </source>
</reference>
<proteinExistence type="inferred from homology"/>
<gene>
    <name evidence="4" type="ORF">INP51_04825</name>
</gene>
<evidence type="ECO:0000313" key="5">
    <source>
        <dbReference type="Proteomes" id="UP000593601"/>
    </source>
</evidence>
<dbReference type="KEGG" id="bliq:INP51_04825"/>
<dbReference type="AlphaFoldDB" id="A0A7M2RIZ5"/>
<dbReference type="Gene3D" id="3.40.50.10580">
    <property type="entry name" value="ATPase, V1 complex, subunit F"/>
    <property type="match status" value="1"/>
</dbReference>
<sequence>MYKIAVIGAHESIYGFAALGLETYPVQDEDEGRKVLKEVADRDYAVIYITEEMAAKLTDEIDKYRERYLPAIIQIPGVMGNTGAGIKNVKKSVEQAVGADILWRGGI</sequence>
<protein>
    <submittedName>
        <fullName evidence="4">V-type ATP synthase subunit F</fullName>
    </submittedName>
</protein>
<keyword evidence="3" id="KW-0406">Ion transport</keyword>
<evidence type="ECO:0000256" key="2">
    <source>
        <dbReference type="ARBA" id="ARBA00022448"/>
    </source>
</evidence>
<accession>A0A7M2RIZ5</accession>
<comment type="similarity">
    <text evidence="1">Belongs to the V-ATPase F subunit family.</text>
</comment>
<dbReference type="InterPro" id="IPR008218">
    <property type="entry name" value="ATPase_V1-cplx_f_g_su"/>
</dbReference>
<keyword evidence="5" id="KW-1185">Reference proteome</keyword>
<dbReference type="NCBIfam" id="NF002384">
    <property type="entry name" value="PRK01395.1"/>
    <property type="match status" value="1"/>
</dbReference>